<proteinExistence type="predicted"/>
<comment type="caution">
    <text evidence="1">The sequence shown here is derived from an EMBL/GenBank/DDBJ whole genome shotgun (WGS) entry which is preliminary data.</text>
</comment>
<keyword evidence="2" id="KW-1185">Reference proteome</keyword>
<evidence type="ECO:0000313" key="1">
    <source>
        <dbReference type="EMBL" id="GIY35493.1"/>
    </source>
</evidence>
<dbReference type="EMBL" id="BPLQ01008169">
    <property type="protein sequence ID" value="GIY35493.1"/>
    <property type="molecule type" value="Genomic_DNA"/>
</dbReference>
<reference evidence="1 2" key="1">
    <citation type="submission" date="2021-06" db="EMBL/GenBank/DDBJ databases">
        <title>Caerostris darwini draft genome.</title>
        <authorList>
            <person name="Kono N."/>
            <person name="Arakawa K."/>
        </authorList>
    </citation>
    <scope>NUCLEOTIDE SEQUENCE [LARGE SCALE GENOMIC DNA]</scope>
</reference>
<accession>A0AAV4SV74</accession>
<name>A0AAV4SV74_9ARAC</name>
<dbReference type="AlphaFoldDB" id="A0AAV4SV74"/>
<organism evidence="1 2">
    <name type="scientific">Caerostris darwini</name>
    <dbReference type="NCBI Taxonomy" id="1538125"/>
    <lineage>
        <taxon>Eukaryota</taxon>
        <taxon>Metazoa</taxon>
        <taxon>Ecdysozoa</taxon>
        <taxon>Arthropoda</taxon>
        <taxon>Chelicerata</taxon>
        <taxon>Arachnida</taxon>
        <taxon>Araneae</taxon>
        <taxon>Araneomorphae</taxon>
        <taxon>Entelegynae</taxon>
        <taxon>Araneoidea</taxon>
        <taxon>Araneidae</taxon>
        <taxon>Caerostris</taxon>
    </lineage>
</organism>
<gene>
    <name evidence="1" type="ORF">CDAR_239591</name>
</gene>
<sequence>MLVKYLPKSLVEFQEIPRTSHDYPNKTCRVLTSSSLKEETNLLTSEQKKKTEKSPHQPNQFPWILMEFETRRDQELQTKNVFPALLRVELLSTNSKTLNLWETRTWTARNLHYPPFFMIS</sequence>
<protein>
    <submittedName>
        <fullName evidence="1">Uncharacterized protein</fullName>
    </submittedName>
</protein>
<dbReference type="Proteomes" id="UP001054837">
    <property type="component" value="Unassembled WGS sequence"/>
</dbReference>
<evidence type="ECO:0000313" key="2">
    <source>
        <dbReference type="Proteomes" id="UP001054837"/>
    </source>
</evidence>